<sequence>MGDLESSFDQPQGGVRAPEFNSGREKLIVEIGSAGLLTPNLPGVERYLKKRGANYLGVDPDPISADVGTKPWAKLLSADIFEVEGLENRADEVWMRNLMGVRDGDFATRIFSKAFNILRRRGGLIFWDSYSGLGGEVLEQIKNILGQVGFTAIQEEDDRRSKHPFVTSLIGNDKRFNTPRVLVTAKKG</sequence>
<accession>A0A1F8B8S4</accession>
<dbReference type="Proteomes" id="UP000179018">
    <property type="component" value="Unassembled WGS sequence"/>
</dbReference>
<dbReference type="EMBL" id="MGHC01000015">
    <property type="protein sequence ID" value="OGM59815.1"/>
    <property type="molecule type" value="Genomic_DNA"/>
</dbReference>
<dbReference type="Gene3D" id="3.40.50.150">
    <property type="entry name" value="Vaccinia Virus protein VP39"/>
    <property type="match status" value="1"/>
</dbReference>
<dbReference type="InterPro" id="IPR029063">
    <property type="entry name" value="SAM-dependent_MTases_sf"/>
</dbReference>
<dbReference type="AlphaFoldDB" id="A0A1F8B8S4"/>
<comment type="caution">
    <text evidence="1">The sequence shown here is derived from an EMBL/GenBank/DDBJ whole genome shotgun (WGS) entry which is preliminary data.</text>
</comment>
<name>A0A1F8B8S4_9BACT</name>
<evidence type="ECO:0008006" key="3">
    <source>
        <dbReference type="Google" id="ProtNLM"/>
    </source>
</evidence>
<evidence type="ECO:0000313" key="2">
    <source>
        <dbReference type="Proteomes" id="UP000179018"/>
    </source>
</evidence>
<organism evidence="1 2">
    <name type="scientific">Candidatus Woesebacteria bacterium RIFCSPLOWO2_01_FULL_39_10</name>
    <dbReference type="NCBI Taxonomy" id="1802516"/>
    <lineage>
        <taxon>Bacteria</taxon>
        <taxon>Candidatus Woeseibacteriota</taxon>
    </lineage>
</organism>
<reference evidence="1 2" key="1">
    <citation type="journal article" date="2016" name="Nat. Commun.">
        <title>Thousands of microbial genomes shed light on interconnected biogeochemical processes in an aquifer system.</title>
        <authorList>
            <person name="Anantharaman K."/>
            <person name="Brown C.T."/>
            <person name="Hug L.A."/>
            <person name="Sharon I."/>
            <person name="Castelle C.J."/>
            <person name="Probst A.J."/>
            <person name="Thomas B.C."/>
            <person name="Singh A."/>
            <person name="Wilkins M.J."/>
            <person name="Karaoz U."/>
            <person name="Brodie E.L."/>
            <person name="Williams K.H."/>
            <person name="Hubbard S.S."/>
            <person name="Banfield J.F."/>
        </authorList>
    </citation>
    <scope>NUCLEOTIDE SEQUENCE [LARGE SCALE GENOMIC DNA]</scope>
</reference>
<evidence type="ECO:0000313" key="1">
    <source>
        <dbReference type="EMBL" id="OGM59815.1"/>
    </source>
</evidence>
<gene>
    <name evidence="1" type="ORF">A3A75_03685</name>
</gene>
<dbReference type="SUPFAM" id="SSF53335">
    <property type="entry name" value="S-adenosyl-L-methionine-dependent methyltransferases"/>
    <property type="match status" value="1"/>
</dbReference>
<proteinExistence type="predicted"/>
<dbReference type="STRING" id="1802516.A3A75_03685"/>
<protein>
    <recommendedName>
        <fullName evidence="3">Methyltransferase type 11 domain-containing protein</fullName>
    </recommendedName>
</protein>